<feature type="active site" description="Tele-phosphohistidine intermediate" evidence="5">
    <location>
        <position position="74"/>
    </location>
</feature>
<dbReference type="CDD" id="cd00215">
    <property type="entry name" value="PTS_IIA_lac"/>
    <property type="match status" value="1"/>
</dbReference>
<gene>
    <name evidence="8" type="ORF">SAMN02194393_01688</name>
</gene>
<feature type="binding site" evidence="6">
    <location>
        <position position="77"/>
    </location>
    <ligand>
        <name>Mg(2+)</name>
        <dbReference type="ChEBI" id="CHEBI:18420"/>
        <note>ligand shared between all trimeric partners</note>
    </ligand>
</feature>
<feature type="modified residue" description="Phosphohistidine; by HPr" evidence="7">
    <location>
        <position position="74"/>
    </location>
</feature>
<keyword evidence="3" id="KW-0808">Transferase</keyword>
<comment type="cofactor">
    <cofactor evidence="6">
        <name>Mg(2+)</name>
        <dbReference type="ChEBI" id="CHEBI:18420"/>
    </cofactor>
    <text evidence="6">Binds 1 Mg(2+) ion per trimer.</text>
</comment>
<dbReference type="RefSeq" id="WP_079490864.1">
    <property type="nucleotide sequence ID" value="NZ_FUZT01000004.1"/>
</dbReference>
<dbReference type="InterPro" id="IPR003188">
    <property type="entry name" value="PTS_IIA_lac/cel"/>
</dbReference>
<evidence type="ECO:0000313" key="8">
    <source>
        <dbReference type="EMBL" id="SKC61458.1"/>
    </source>
</evidence>
<reference evidence="9" key="1">
    <citation type="submission" date="2017-02" db="EMBL/GenBank/DDBJ databases">
        <authorList>
            <person name="Varghese N."/>
            <person name="Submissions S."/>
        </authorList>
    </citation>
    <scope>NUCLEOTIDE SEQUENCE [LARGE SCALE GENOMIC DNA]</scope>
    <source>
        <strain evidence="9">M1</strain>
    </source>
</reference>
<keyword evidence="9" id="KW-1185">Reference proteome</keyword>
<dbReference type="AlphaFoldDB" id="A0A1T5KDJ5"/>
<evidence type="ECO:0000256" key="3">
    <source>
        <dbReference type="ARBA" id="ARBA00022679"/>
    </source>
</evidence>
<dbReference type="PANTHER" id="PTHR34382:SF7">
    <property type="entry name" value="PTS SYSTEM N,N'-DIACETYLCHITOBIOSE-SPECIFIC EIIA COMPONENT"/>
    <property type="match status" value="1"/>
</dbReference>
<dbReference type="GO" id="GO:0016740">
    <property type="term" value="F:transferase activity"/>
    <property type="evidence" value="ECO:0007669"/>
    <property type="project" value="UniProtKB-KW"/>
</dbReference>
<evidence type="ECO:0000256" key="2">
    <source>
        <dbReference type="ARBA" id="ARBA00022597"/>
    </source>
</evidence>
<keyword evidence="2" id="KW-0762">Sugar transport</keyword>
<protein>
    <submittedName>
        <fullName evidence="8">PTS system, cellobiose-specific IIA component</fullName>
    </submittedName>
</protein>
<evidence type="ECO:0000313" key="9">
    <source>
        <dbReference type="Proteomes" id="UP000190285"/>
    </source>
</evidence>
<dbReference type="PANTHER" id="PTHR34382">
    <property type="entry name" value="PTS SYSTEM N,N'-DIACETYLCHITOBIOSE-SPECIFIC EIIA COMPONENT"/>
    <property type="match status" value="1"/>
</dbReference>
<dbReference type="SUPFAM" id="SSF46973">
    <property type="entry name" value="Enzyme IIa from lactose specific PTS, IIa-lac"/>
    <property type="match status" value="1"/>
</dbReference>
<evidence type="ECO:0000256" key="5">
    <source>
        <dbReference type="PIRSR" id="PIRSR000699-1"/>
    </source>
</evidence>
<accession>A0A1T5KDJ5</accession>
<evidence type="ECO:0000256" key="1">
    <source>
        <dbReference type="ARBA" id="ARBA00022448"/>
    </source>
</evidence>
<keyword evidence="6" id="KW-0479">Metal-binding</keyword>
<keyword evidence="4" id="KW-0598">Phosphotransferase system</keyword>
<sequence length="105" mass="12171">MNEQAILNLISYSGSARSNAIEAMENAKKNDFDKAKKLLEESAKELHYAHESQTELIRENIKDPKSQITLLMVHAQDHMMTSQTLMDLAKEIIDLRYDLYEMKKK</sequence>
<name>A0A1T5KDJ5_9FIRM</name>
<evidence type="ECO:0000256" key="7">
    <source>
        <dbReference type="PROSITE-ProRule" id="PRU00418"/>
    </source>
</evidence>
<proteinExistence type="predicted"/>
<dbReference type="GO" id="GO:0009401">
    <property type="term" value="P:phosphoenolpyruvate-dependent sugar phosphotransferase system"/>
    <property type="evidence" value="ECO:0007669"/>
    <property type="project" value="UniProtKB-KW"/>
</dbReference>
<keyword evidence="6" id="KW-0460">Magnesium</keyword>
<dbReference type="Pfam" id="PF02255">
    <property type="entry name" value="PTS_IIA"/>
    <property type="match status" value="1"/>
</dbReference>
<dbReference type="EMBL" id="FUZT01000004">
    <property type="protein sequence ID" value="SKC61458.1"/>
    <property type="molecule type" value="Genomic_DNA"/>
</dbReference>
<keyword evidence="1" id="KW-0813">Transport</keyword>
<evidence type="ECO:0000256" key="6">
    <source>
        <dbReference type="PIRSR" id="PIRSR000699-2"/>
    </source>
</evidence>
<dbReference type="PROSITE" id="PS51095">
    <property type="entry name" value="PTS_EIIA_TYPE_3"/>
    <property type="match status" value="1"/>
</dbReference>
<evidence type="ECO:0000256" key="4">
    <source>
        <dbReference type="ARBA" id="ARBA00022683"/>
    </source>
</evidence>
<organism evidence="8 9">
    <name type="scientific">Maledivibacter halophilus</name>
    <dbReference type="NCBI Taxonomy" id="36842"/>
    <lineage>
        <taxon>Bacteria</taxon>
        <taxon>Bacillati</taxon>
        <taxon>Bacillota</taxon>
        <taxon>Clostridia</taxon>
        <taxon>Peptostreptococcales</taxon>
        <taxon>Caminicellaceae</taxon>
        <taxon>Maledivibacter</taxon>
    </lineage>
</organism>
<dbReference type="GO" id="GO:0046872">
    <property type="term" value="F:metal ion binding"/>
    <property type="evidence" value="ECO:0007669"/>
    <property type="project" value="UniProtKB-KW"/>
</dbReference>
<dbReference type="PIRSF" id="PIRSF000699">
    <property type="entry name" value="PTS_IILac_III"/>
    <property type="match status" value="1"/>
</dbReference>
<dbReference type="Gene3D" id="1.20.58.80">
    <property type="entry name" value="Phosphotransferase system, lactose/cellobiose-type IIA subunit"/>
    <property type="match status" value="1"/>
</dbReference>
<dbReference type="InterPro" id="IPR036542">
    <property type="entry name" value="PTS_IIA_lac/cel_sf"/>
</dbReference>
<dbReference type="Proteomes" id="UP000190285">
    <property type="component" value="Unassembled WGS sequence"/>
</dbReference>
<dbReference type="STRING" id="36842.SAMN02194393_01688"/>